<accession>Q2TM34</accession>
<dbReference type="Gene3D" id="1.10.443.10">
    <property type="entry name" value="Intergrase catalytic core"/>
    <property type="match status" value="1"/>
</dbReference>
<dbReference type="SUPFAM" id="SSF56349">
    <property type="entry name" value="DNA breaking-rejoining enzymes"/>
    <property type="match status" value="1"/>
</dbReference>
<dbReference type="InterPro" id="IPR013762">
    <property type="entry name" value="Integrase-like_cat_sf"/>
</dbReference>
<dbReference type="PANTHER" id="PTHR30349">
    <property type="entry name" value="PHAGE INTEGRASE-RELATED"/>
    <property type="match status" value="1"/>
</dbReference>
<dbReference type="Pfam" id="PF00589">
    <property type="entry name" value="Phage_integrase"/>
    <property type="match status" value="1"/>
</dbReference>
<name>Q2TM34_BIFBR</name>
<dbReference type="GO" id="GO:0015074">
    <property type="term" value="P:DNA integration"/>
    <property type="evidence" value="ECO:0007669"/>
    <property type="project" value="InterPro"/>
</dbReference>
<dbReference type="PANTHER" id="PTHR30349:SF64">
    <property type="entry name" value="PROPHAGE INTEGRASE INTD-RELATED"/>
    <property type="match status" value="1"/>
</dbReference>
<protein>
    <submittedName>
        <fullName evidence="3">Site-specific recombinase</fullName>
    </submittedName>
</protein>
<gene>
    <name evidence="3" type="ORF">BB1431</name>
</gene>
<evidence type="ECO:0000256" key="1">
    <source>
        <dbReference type="ARBA" id="ARBA00023172"/>
    </source>
</evidence>
<keyword evidence="1" id="KW-0233">DNA recombination</keyword>
<reference evidence="3" key="2">
    <citation type="journal article" date="2005" name="Appl. Environ. Microbiol.">
        <title>Prophage-like elements in bifidobacteria: insights from genomics, transcription, integration, distribution, and phylogenetic analysis.</title>
        <authorList>
            <person name="Ventura M."/>
            <person name="Lee J.H."/>
            <person name="Canchaya C."/>
            <person name="Zink R."/>
            <person name="Leahy S."/>
            <person name="Moreno-Munoz J.A."/>
            <person name="O'Connell-Motherway M."/>
            <person name="Higgins D."/>
            <person name="Fitzgerald G.F."/>
            <person name="O'Sullivan D.J."/>
            <person name="van Sinderen D."/>
        </authorList>
    </citation>
    <scope>NUCLEOTIDE SEQUENCE</scope>
</reference>
<proteinExistence type="predicted"/>
<dbReference type="InterPro" id="IPR011010">
    <property type="entry name" value="DNA_brk_join_enz"/>
</dbReference>
<evidence type="ECO:0000313" key="3">
    <source>
        <dbReference type="EMBL" id="AAY16485.1"/>
    </source>
</evidence>
<dbReference type="GO" id="GO:0003677">
    <property type="term" value="F:DNA binding"/>
    <property type="evidence" value="ECO:0007669"/>
    <property type="project" value="InterPro"/>
</dbReference>
<dbReference type="AlphaFoldDB" id="Q2TM34"/>
<dbReference type="InterPro" id="IPR002104">
    <property type="entry name" value="Integrase_catalytic"/>
</dbReference>
<reference evidence="3" key="1">
    <citation type="submission" date="2004-11" db="EMBL/GenBank/DDBJ databases">
        <authorList>
            <person name="Leahy S."/>
            <person name="Moreno-Munoz J.A."/>
            <person name="O'Connell-Motherway M."/>
            <person name="Higgins D."/>
            <person name="Fitzgerald G.F."/>
            <person name="van Sinderen D."/>
        </authorList>
    </citation>
    <scope>NUCLEOTIDE SEQUENCE</scope>
</reference>
<evidence type="ECO:0000259" key="2">
    <source>
        <dbReference type="PROSITE" id="PS51898"/>
    </source>
</evidence>
<dbReference type="GO" id="GO:0006310">
    <property type="term" value="P:DNA recombination"/>
    <property type="evidence" value="ECO:0007669"/>
    <property type="project" value="UniProtKB-KW"/>
</dbReference>
<sequence length="229" mass="25193">MGGLGEVHALLVWQTHALLAPRRAHRLPRRIFDAVERPTAFPATVLVSAAPGHLTLLAVGQVLQQSLELAVILAALRKATDGERLMLRLGAECGLRRLEIAKVHSRDVMRDLVGWSLVVVGKGDKQRIVPIGDDLALLIRSAHGYCFPGRWSRHVESSYIGRRLSTLLGDGWTAHSLRHRYATTTYAATRDPLLVSKLLGHASVETTQRYIAMPDDRLRAAVEATRLAA</sequence>
<dbReference type="InterPro" id="IPR050090">
    <property type="entry name" value="Tyrosine_recombinase_XerCD"/>
</dbReference>
<organism evidence="3">
    <name type="scientific">Bifidobacterium breve</name>
    <dbReference type="NCBI Taxonomy" id="1685"/>
    <lineage>
        <taxon>Bacteria</taxon>
        <taxon>Bacillati</taxon>
        <taxon>Actinomycetota</taxon>
        <taxon>Actinomycetes</taxon>
        <taxon>Bifidobacteriales</taxon>
        <taxon>Bifidobacteriaceae</taxon>
        <taxon>Bifidobacterium</taxon>
    </lineage>
</organism>
<dbReference type="PROSITE" id="PS51898">
    <property type="entry name" value="TYR_RECOMBINASE"/>
    <property type="match status" value="1"/>
</dbReference>
<dbReference type="CDD" id="cd00397">
    <property type="entry name" value="DNA_BRE_C"/>
    <property type="match status" value="1"/>
</dbReference>
<feature type="domain" description="Tyr recombinase" evidence="2">
    <location>
        <begin position="62"/>
        <end position="223"/>
    </location>
</feature>
<dbReference type="EMBL" id="AY840979">
    <property type="protein sequence ID" value="AAY16485.1"/>
    <property type="molecule type" value="Genomic_DNA"/>
</dbReference>